<evidence type="ECO:0000256" key="13">
    <source>
        <dbReference type="ARBA" id="ARBA00023315"/>
    </source>
</evidence>
<evidence type="ECO:0000256" key="10">
    <source>
        <dbReference type="ARBA" id="ARBA00023136"/>
    </source>
</evidence>
<accession>A0A418B2D7</accession>
<keyword evidence="13" id="KW-0012">Acyltransferase</keyword>
<dbReference type="InterPro" id="IPR045252">
    <property type="entry name" value="LPCAT1-like"/>
</dbReference>
<dbReference type="EMBL" id="QUSY01000151">
    <property type="protein sequence ID" value="RHY32246.1"/>
    <property type="molecule type" value="Genomic_DNA"/>
</dbReference>
<feature type="transmembrane region" description="Helical" evidence="14">
    <location>
        <begin position="173"/>
        <end position="193"/>
    </location>
</feature>
<feature type="domain" description="EF-hand" evidence="15">
    <location>
        <begin position="464"/>
        <end position="499"/>
    </location>
</feature>
<dbReference type="GO" id="GO:0016020">
    <property type="term" value="C:membrane"/>
    <property type="evidence" value="ECO:0007669"/>
    <property type="project" value="UniProtKB-SubCell"/>
</dbReference>
<keyword evidence="7" id="KW-0106">Calcium</keyword>
<dbReference type="InterPro" id="IPR018247">
    <property type="entry name" value="EF_Hand_1_Ca_BS"/>
</dbReference>
<dbReference type="SUPFAM" id="SSF47473">
    <property type="entry name" value="EF-hand"/>
    <property type="match status" value="1"/>
</dbReference>
<reference evidence="16 17" key="1">
    <citation type="submission" date="2018-08" db="EMBL/GenBank/DDBJ databases">
        <title>Aphanomyces genome sequencing and annotation.</title>
        <authorList>
            <person name="Minardi D."/>
            <person name="Oidtmann B."/>
            <person name="Van Der Giezen M."/>
            <person name="Studholme D.J."/>
        </authorList>
    </citation>
    <scope>NUCLEOTIDE SEQUENCE [LARGE SCALE GENOMIC DNA]</scope>
    <source>
        <strain evidence="16 17">NJM0002</strain>
    </source>
</reference>
<sequence>MDAKVGASPVISNEMAETGEATKYGTMAAPPATIQVKSSTLEKPRRAGSRMLSLRHLLDFPHADSKRGFNPFVYQTPTMSMYERVKTVVMCVLLVPVIRMLLVMVLLVPIVFLAFVGTLGHSHQEKDGHLVPMARWRRCIVYPIRWFIRAILFVFGFYYIKVTHPPKSSPRKVLTQLIVANHIGFIDGLFFAAHCFPSVAVRGDMGNAPIIGPVLRAMDPVLIDRKSAAGRKKAFTDIHDHMKDTRFPPLLIFPEGTTSSQDYLTKFKKGAFAAGLPVQPVLLKYPFRYFDISWPPGVSAGYLLFRMLCQVYMPMEVTFLPAYEPSPTEQSSPDLFAENVRQYMAKPMNAKCTNHTFEDVRLLCQVGSYGLQNVAPVTDVGEIFQLTHLTDDAIAALVGHFAAADTNGDGKISLEELTARFDEEPEFVARLFQLLDQDEDGQVDFRELCMGLSTLNQAQQDSVTPTHLYRLAFHLYDSDGSGHLSKTELKAMLRMTRAMSGLQQDSAAVDALVQVGHVLHGQISLQEFEKMAQVHPDVLKQVVDSLKVLRTLDSAENDDALAAIP</sequence>
<dbReference type="SUPFAM" id="SSF69593">
    <property type="entry name" value="Glycerol-3-phosphate (1)-acyltransferase"/>
    <property type="match status" value="1"/>
</dbReference>
<comment type="subcellular location">
    <subcellularLocation>
        <location evidence="1">Membrane</location>
    </subcellularLocation>
</comment>
<dbReference type="GO" id="GO:0008654">
    <property type="term" value="P:phospholipid biosynthetic process"/>
    <property type="evidence" value="ECO:0007669"/>
    <property type="project" value="UniProtKB-KW"/>
</dbReference>
<dbReference type="Pfam" id="PF01553">
    <property type="entry name" value="Acyltransferase"/>
    <property type="match status" value="1"/>
</dbReference>
<keyword evidence="8 14" id="KW-1133">Transmembrane helix</keyword>
<dbReference type="UniPathway" id="UPA00085"/>
<evidence type="ECO:0000256" key="12">
    <source>
        <dbReference type="ARBA" id="ARBA00023264"/>
    </source>
</evidence>
<evidence type="ECO:0000256" key="11">
    <source>
        <dbReference type="ARBA" id="ARBA00023209"/>
    </source>
</evidence>
<feature type="transmembrane region" description="Helical" evidence="14">
    <location>
        <begin position="140"/>
        <end position="161"/>
    </location>
</feature>
<feature type="domain" description="EF-hand" evidence="15">
    <location>
        <begin position="423"/>
        <end position="458"/>
    </location>
</feature>
<dbReference type="VEuPathDB" id="FungiDB:H310_00380"/>
<dbReference type="AlphaFoldDB" id="A0A418B2D7"/>
<keyword evidence="10 14" id="KW-0472">Membrane</keyword>
<dbReference type="SMART" id="SM00563">
    <property type="entry name" value="PlsC"/>
    <property type="match status" value="1"/>
</dbReference>
<keyword evidence="11" id="KW-0594">Phospholipid biosynthesis</keyword>
<dbReference type="SMART" id="SM00054">
    <property type="entry name" value="EFh"/>
    <property type="match status" value="3"/>
</dbReference>
<evidence type="ECO:0000256" key="6">
    <source>
        <dbReference type="ARBA" id="ARBA00022692"/>
    </source>
</evidence>
<protein>
    <recommendedName>
        <fullName evidence="15">EF-hand domain-containing protein</fullName>
    </recommendedName>
</protein>
<dbReference type="PRINTS" id="PR00450">
    <property type="entry name" value="RECOVERIN"/>
</dbReference>
<evidence type="ECO:0000256" key="1">
    <source>
        <dbReference type="ARBA" id="ARBA00004370"/>
    </source>
</evidence>
<feature type="transmembrane region" description="Helical" evidence="14">
    <location>
        <begin position="87"/>
        <end position="120"/>
    </location>
</feature>
<evidence type="ECO:0000256" key="7">
    <source>
        <dbReference type="ARBA" id="ARBA00022837"/>
    </source>
</evidence>
<dbReference type="InterPro" id="IPR002048">
    <property type="entry name" value="EF_hand_dom"/>
</dbReference>
<dbReference type="PANTHER" id="PTHR23063:SF52">
    <property type="entry name" value="LYSOPHOSPHATIDYLCHOLINE ACYLTRANSFERASE"/>
    <property type="match status" value="1"/>
</dbReference>
<comment type="caution">
    <text evidence="16">The sequence shown here is derived from an EMBL/GenBank/DDBJ whole genome shotgun (WGS) entry which is preliminary data.</text>
</comment>
<comment type="similarity">
    <text evidence="3">Belongs to the 1-acyl-sn-glycerol-3-phosphate acyltransferase family.</text>
</comment>
<evidence type="ECO:0000256" key="9">
    <source>
        <dbReference type="ARBA" id="ARBA00023098"/>
    </source>
</evidence>
<evidence type="ECO:0000256" key="4">
    <source>
        <dbReference type="ARBA" id="ARBA00022516"/>
    </source>
</evidence>
<dbReference type="GO" id="GO:0008374">
    <property type="term" value="F:O-acyltransferase activity"/>
    <property type="evidence" value="ECO:0007669"/>
    <property type="project" value="InterPro"/>
</dbReference>
<keyword evidence="5" id="KW-0808">Transferase</keyword>
<dbReference type="Proteomes" id="UP000285060">
    <property type="component" value="Unassembled WGS sequence"/>
</dbReference>
<keyword evidence="6 14" id="KW-0812">Transmembrane</keyword>
<organism evidence="16 17">
    <name type="scientific">Aphanomyces invadans</name>
    <dbReference type="NCBI Taxonomy" id="157072"/>
    <lineage>
        <taxon>Eukaryota</taxon>
        <taxon>Sar</taxon>
        <taxon>Stramenopiles</taxon>
        <taxon>Oomycota</taxon>
        <taxon>Saprolegniomycetes</taxon>
        <taxon>Saprolegniales</taxon>
        <taxon>Verrucalvaceae</taxon>
        <taxon>Aphanomyces</taxon>
    </lineage>
</organism>
<gene>
    <name evidence="16" type="ORF">DYB32_002727</name>
</gene>
<dbReference type="Gene3D" id="1.10.238.10">
    <property type="entry name" value="EF-hand"/>
    <property type="match status" value="2"/>
</dbReference>
<evidence type="ECO:0000313" key="16">
    <source>
        <dbReference type="EMBL" id="RHY32246.1"/>
    </source>
</evidence>
<dbReference type="PANTHER" id="PTHR23063">
    <property type="entry name" value="PHOSPHOLIPID ACYLTRANSFERASE"/>
    <property type="match status" value="1"/>
</dbReference>
<dbReference type="Pfam" id="PF13499">
    <property type="entry name" value="EF-hand_7"/>
    <property type="match status" value="1"/>
</dbReference>
<dbReference type="GO" id="GO:0005509">
    <property type="term" value="F:calcium ion binding"/>
    <property type="evidence" value="ECO:0007669"/>
    <property type="project" value="InterPro"/>
</dbReference>
<keyword evidence="12" id="KW-1208">Phospholipid metabolism</keyword>
<evidence type="ECO:0000259" key="15">
    <source>
        <dbReference type="PROSITE" id="PS50222"/>
    </source>
</evidence>
<dbReference type="CDD" id="cd00051">
    <property type="entry name" value="EFh"/>
    <property type="match status" value="2"/>
</dbReference>
<proteinExistence type="inferred from homology"/>
<dbReference type="PROSITE" id="PS00018">
    <property type="entry name" value="EF_HAND_1"/>
    <property type="match status" value="2"/>
</dbReference>
<keyword evidence="17" id="KW-1185">Reference proteome</keyword>
<evidence type="ECO:0000256" key="2">
    <source>
        <dbReference type="ARBA" id="ARBA00005074"/>
    </source>
</evidence>
<comment type="pathway">
    <text evidence="2">Lipid metabolism; phospholipid metabolism.</text>
</comment>
<name>A0A418B2D7_9STRA</name>
<evidence type="ECO:0000256" key="3">
    <source>
        <dbReference type="ARBA" id="ARBA00008655"/>
    </source>
</evidence>
<dbReference type="InterPro" id="IPR011992">
    <property type="entry name" value="EF-hand-dom_pair"/>
</dbReference>
<dbReference type="CDD" id="cd07991">
    <property type="entry name" value="LPLAT_LPCAT1-like"/>
    <property type="match status" value="1"/>
</dbReference>
<evidence type="ECO:0000256" key="8">
    <source>
        <dbReference type="ARBA" id="ARBA00022989"/>
    </source>
</evidence>
<dbReference type="Pfam" id="PF13405">
    <property type="entry name" value="EF-hand_6"/>
    <property type="match status" value="1"/>
</dbReference>
<dbReference type="PROSITE" id="PS50222">
    <property type="entry name" value="EF_HAND_2"/>
    <property type="match status" value="2"/>
</dbReference>
<keyword evidence="4" id="KW-0444">Lipid biosynthesis</keyword>
<evidence type="ECO:0000256" key="5">
    <source>
        <dbReference type="ARBA" id="ARBA00022679"/>
    </source>
</evidence>
<dbReference type="InterPro" id="IPR002123">
    <property type="entry name" value="Plipid/glycerol_acylTrfase"/>
</dbReference>
<evidence type="ECO:0000313" key="17">
    <source>
        <dbReference type="Proteomes" id="UP000285060"/>
    </source>
</evidence>
<evidence type="ECO:0000256" key="14">
    <source>
        <dbReference type="SAM" id="Phobius"/>
    </source>
</evidence>
<keyword evidence="9" id="KW-0443">Lipid metabolism</keyword>